<proteinExistence type="predicted"/>
<comment type="caution">
    <text evidence="3">The sequence shown here is derived from an EMBL/GenBank/DDBJ whole genome shotgun (WGS) entry which is preliminary data.</text>
</comment>
<feature type="compositionally biased region" description="Low complexity" evidence="1">
    <location>
        <begin position="23"/>
        <end position="38"/>
    </location>
</feature>
<organism evidence="3 4">
    <name type="scientific">Azospirillum rugosum</name>
    <dbReference type="NCBI Taxonomy" id="416170"/>
    <lineage>
        <taxon>Bacteria</taxon>
        <taxon>Pseudomonadati</taxon>
        <taxon>Pseudomonadota</taxon>
        <taxon>Alphaproteobacteria</taxon>
        <taxon>Rhodospirillales</taxon>
        <taxon>Azospirillaceae</taxon>
        <taxon>Azospirillum</taxon>
    </lineage>
</organism>
<accession>A0ABS4SS54</accession>
<feature type="compositionally biased region" description="Polar residues" evidence="1">
    <location>
        <begin position="39"/>
        <end position="49"/>
    </location>
</feature>
<dbReference type="EMBL" id="JAGINP010000019">
    <property type="protein sequence ID" value="MBP2295054.1"/>
    <property type="molecule type" value="Genomic_DNA"/>
</dbReference>
<feature type="compositionally biased region" description="Low complexity" evidence="1">
    <location>
        <begin position="89"/>
        <end position="127"/>
    </location>
</feature>
<feature type="signal peptide" evidence="2">
    <location>
        <begin position="1"/>
        <end position="22"/>
    </location>
</feature>
<sequence>MRSALLIPVLGLALAAGAPAFAQSSSQSGSAQKSGATATQPHSQIQAMSQDKLRKQLEQAGFKNVQVLDAAYLVQAQTQDGNQVFMTINPPSSMSGGSASASGSQSGSGQSGSSQSGSNPSSGTPKQ</sequence>
<evidence type="ECO:0000256" key="2">
    <source>
        <dbReference type="SAM" id="SignalP"/>
    </source>
</evidence>
<evidence type="ECO:0000313" key="3">
    <source>
        <dbReference type="EMBL" id="MBP2295054.1"/>
    </source>
</evidence>
<dbReference type="Proteomes" id="UP000781958">
    <property type="component" value="Unassembled WGS sequence"/>
</dbReference>
<keyword evidence="4" id="KW-1185">Reference proteome</keyword>
<feature type="region of interest" description="Disordered" evidence="1">
    <location>
        <begin position="23"/>
        <end position="53"/>
    </location>
</feature>
<feature type="chain" id="PRO_5046385864" evidence="2">
    <location>
        <begin position="23"/>
        <end position="127"/>
    </location>
</feature>
<evidence type="ECO:0000256" key="1">
    <source>
        <dbReference type="SAM" id="MobiDB-lite"/>
    </source>
</evidence>
<gene>
    <name evidence="3" type="ORF">J2851_004857</name>
</gene>
<dbReference type="RefSeq" id="WP_209769434.1">
    <property type="nucleotide sequence ID" value="NZ_JAGINP010000019.1"/>
</dbReference>
<keyword evidence="2" id="KW-0732">Signal</keyword>
<name>A0ABS4SS54_9PROT</name>
<evidence type="ECO:0000313" key="4">
    <source>
        <dbReference type="Proteomes" id="UP000781958"/>
    </source>
</evidence>
<feature type="region of interest" description="Disordered" evidence="1">
    <location>
        <begin position="84"/>
        <end position="127"/>
    </location>
</feature>
<reference evidence="3 4" key="1">
    <citation type="submission" date="2021-03" db="EMBL/GenBank/DDBJ databases">
        <title>Genomic Encyclopedia of Type Strains, Phase III (KMG-III): the genomes of soil and plant-associated and newly described type strains.</title>
        <authorList>
            <person name="Whitman W."/>
        </authorList>
    </citation>
    <scope>NUCLEOTIDE SEQUENCE [LARGE SCALE GENOMIC DNA]</scope>
    <source>
        <strain evidence="3 4">IMMIB AFH-6</strain>
    </source>
</reference>
<protein>
    <submittedName>
        <fullName evidence="3">Preprotein translocase subunit SecF</fullName>
    </submittedName>
</protein>